<protein>
    <submittedName>
        <fullName evidence="3">Short chain dehydrogenase</fullName>
    </submittedName>
</protein>
<name>A0A9K3PFJ0_9STRA</name>
<dbReference type="PANTHER" id="PTHR43899:SF13">
    <property type="entry name" value="RH59310P"/>
    <property type="match status" value="1"/>
</dbReference>
<dbReference type="AlphaFoldDB" id="A0A9K3PFJ0"/>
<sequence>MILSSQFSSRTSYYPSTYGLKEGLPVVSSSLSSMLLQRDLPGLRVFATIGGIIVARFAYRLAKYARRHFVPEMPTIRRPIDFLETRYGSGSWVLVMGMNQLGCAFAHQFAKRNFSLVLVDDDRKRLDQHLQRFQKEYPLILIKTIITNFELAATEGWVDSILKDLSKLSISVLVNATAGVDSKHDEKFPSSGDSEETRKSVVAQVFPSMLLTQAMLPRLKERYNKLQIRGAIITLTATTPLRSSNDTKSPSWLSYALYQSMCRFSTTFAKTLSVDATEAIDFLIIHPGPNISCDRETKSMFAITPQEFATASIQQLRYGVQETSGWWDHELQQWFMESISLECLHYAWMWRKRQNHPTGGVDTRKKGKLKYSCRKH</sequence>
<accession>A0A9K3PFJ0</accession>
<dbReference type="InterPro" id="IPR051019">
    <property type="entry name" value="VLCFA-Steroid_DH"/>
</dbReference>
<dbReference type="GO" id="GO:0016491">
    <property type="term" value="F:oxidoreductase activity"/>
    <property type="evidence" value="ECO:0007669"/>
    <property type="project" value="UniProtKB-KW"/>
</dbReference>
<comment type="similarity">
    <text evidence="1">Belongs to the short-chain dehydrogenases/reductases (SDR) family.</text>
</comment>
<comment type="caution">
    <text evidence="3">The sequence shown here is derived from an EMBL/GenBank/DDBJ whole genome shotgun (WGS) entry which is preliminary data.</text>
</comment>
<evidence type="ECO:0000313" key="4">
    <source>
        <dbReference type="Proteomes" id="UP000693970"/>
    </source>
</evidence>
<reference evidence="3" key="2">
    <citation type="submission" date="2021-04" db="EMBL/GenBank/DDBJ databases">
        <authorList>
            <person name="Podell S."/>
        </authorList>
    </citation>
    <scope>NUCLEOTIDE SEQUENCE</scope>
    <source>
        <strain evidence="3">Hildebrandi</strain>
    </source>
</reference>
<dbReference type="EMBL" id="JAGRRH010000022">
    <property type="protein sequence ID" value="KAG7345026.1"/>
    <property type="molecule type" value="Genomic_DNA"/>
</dbReference>
<evidence type="ECO:0000256" key="1">
    <source>
        <dbReference type="ARBA" id="ARBA00006484"/>
    </source>
</evidence>
<dbReference type="InterPro" id="IPR002347">
    <property type="entry name" value="SDR_fam"/>
</dbReference>
<reference evidence="3" key="1">
    <citation type="journal article" date="2021" name="Sci. Rep.">
        <title>Diploid genomic architecture of Nitzschia inconspicua, an elite biomass production diatom.</title>
        <authorList>
            <person name="Oliver A."/>
            <person name="Podell S."/>
            <person name="Pinowska A."/>
            <person name="Traller J.C."/>
            <person name="Smith S.R."/>
            <person name="McClure R."/>
            <person name="Beliaev A."/>
            <person name="Bohutskyi P."/>
            <person name="Hill E.A."/>
            <person name="Rabines A."/>
            <person name="Zheng H."/>
            <person name="Allen L.Z."/>
            <person name="Kuo A."/>
            <person name="Grigoriev I.V."/>
            <person name="Allen A.E."/>
            <person name="Hazlebeck D."/>
            <person name="Allen E.E."/>
        </authorList>
    </citation>
    <scope>NUCLEOTIDE SEQUENCE</scope>
    <source>
        <strain evidence="3">Hildebrandi</strain>
    </source>
</reference>
<dbReference type="PANTHER" id="PTHR43899">
    <property type="entry name" value="RH59310P"/>
    <property type="match status" value="1"/>
</dbReference>
<proteinExistence type="inferred from homology"/>
<organism evidence="3 4">
    <name type="scientific">Nitzschia inconspicua</name>
    <dbReference type="NCBI Taxonomy" id="303405"/>
    <lineage>
        <taxon>Eukaryota</taxon>
        <taxon>Sar</taxon>
        <taxon>Stramenopiles</taxon>
        <taxon>Ochrophyta</taxon>
        <taxon>Bacillariophyta</taxon>
        <taxon>Bacillariophyceae</taxon>
        <taxon>Bacillariophycidae</taxon>
        <taxon>Bacillariales</taxon>
        <taxon>Bacillariaceae</taxon>
        <taxon>Nitzschia</taxon>
    </lineage>
</organism>
<gene>
    <name evidence="3" type="ORF">IV203_032557</name>
</gene>
<dbReference type="Pfam" id="PF00106">
    <property type="entry name" value="adh_short"/>
    <property type="match status" value="1"/>
</dbReference>
<keyword evidence="2" id="KW-0560">Oxidoreductase</keyword>
<evidence type="ECO:0000313" key="3">
    <source>
        <dbReference type="EMBL" id="KAG7345026.1"/>
    </source>
</evidence>
<keyword evidence="4" id="KW-1185">Reference proteome</keyword>
<evidence type="ECO:0000256" key="2">
    <source>
        <dbReference type="ARBA" id="ARBA00023002"/>
    </source>
</evidence>
<dbReference type="Proteomes" id="UP000693970">
    <property type="component" value="Unassembled WGS sequence"/>
</dbReference>